<dbReference type="PANTHER" id="PTHR33121:SF70">
    <property type="entry name" value="SIGNALING PROTEIN YKOW"/>
    <property type="match status" value="1"/>
</dbReference>
<feature type="non-terminal residue" evidence="2">
    <location>
        <position position="1"/>
    </location>
</feature>
<organism evidence="2">
    <name type="scientific">marine sediment metagenome</name>
    <dbReference type="NCBI Taxonomy" id="412755"/>
    <lineage>
        <taxon>unclassified sequences</taxon>
        <taxon>metagenomes</taxon>
        <taxon>ecological metagenomes</taxon>
    </lineage>
</organism>
<gene>
    <name evidence="2" type="ORF">S01H4_19786</name>
</gene>
<dbReference type="GO" id="GO:0071111">
    <property type="term" value="F:cyclic-guanylate-specific phosphodiesterase activity"/>
    <property type="evidence" value="ECO:0007669"/>
    <property type="project" value="InterPro"/>
</dbReference>
<feature type="domain" description="EAL" evidence="1">
    <location>
        <begin position="1"/>
        <end position="240"/>
    </location>
</feature>
<comment type="caution">
    <text evidence="2">The sequence shown here is derived from an EMBL/GenBank/DDBJ whole genome shotgun (WGS) entry which is preliminary data.</text>
</comment>
<dbReference type="SMART" id="SM00052">
    <property type="entry name" value="EAL"/>
    <property type="match status" value="1"/>
</dbReference>
<protein>
    <recommendedName>
        <fullName evidence="1">EAL domain-containing protein</fullName>
    </recommendedName>
</protein>
<name>X0YRY8_9ZZZZ</name>
<dbReference type="SUPFAM" id="SSF141868">
    <property type="entry name" value="EAL domain-like"/>
    <property type="match status" value="1"/>
</dbReference>
<dbReference type="Pfam" id="PF00563">
    <property type="entry name" value="EAL"/>
    <property type="match status" value="1"/>
</dbReference>
<dbReference type="PROSITE" id="PS50883">
    <property type="entry name" value="EAL"/>
    <property type="match status" value="1"/>
</dbReference>
<evidence type="ECO:0000259" key="1">
    <source>
        <dbReference type="PROSITE" id="PS50883"/>
    </source>
</evidence>
<sequence>CLHYQPITSFGEGKVIGFEALLRWQHPRLGLIPPAKFIPLAEETGLIISIGYWVLREVCIQLKQWQSHYPSNPPLSVSVNFSGIELLQPDFRDKVENILLMTGCPGEWLSFEVTERAVINDAESVGSTLSQLKELGISVHMDDFGIGYSSLSYLRNLPMDVIKIDRTFIQMMDTETENPGLVRSIIYMAQELGLKVVGEGIETADQMAMLESLGCDYGQGYLIARPLDREAAESLLADGRKIKIDAKRL</sequence>
<dbReference type="CDD" id="cd01948">
    <property type="entry name" value="EAL"/>
    <property type="match status" value="1"/>
</dbReference>
<dbReference type="AlphaFoldDB" id="X0YRY8"/>
<dbReference type="InterPro" id="IPR050706">
    <property type="entry name" value="Cyclic-di-GMP_PDE-like"/>
</dbReference>
<dbReference type="InterPro" id="IPR001633">
    <property type="entry name" value="EAL_dom"/>
</dbReference>
<dbReference type="EMBL" id="BART01008848">
    <property type="protein sequence ID" value="GAG58955.1"/>
    <property type="molecule type" value="Genomic_DNA"/>
</dbReference>
<dbReference type="Gene3D" id="3.20.20.450">
    <property type="entry name" value="EAL domain"/>
    <property type="match status" value="1"/>
</dbReference>
<accession>X0YRY8</accession>
<evidence type="ECO:0000313" key="2">
    <source>
        <dbReference type="EMBL" id="GAG58955.1"/>
    </source>
</evidence>
<dbReference type="PANTHER" id="PTHR33121">
    <property type="entry name" value="CYCLIC DI-GMP PHOSPHODIESTERASE PDEF"/>
    <property type="match status" value="1"/>
</dbReference>
<reference evidence="2" key="1">
    <citation type="journal article" date="2014" name="Front. Microbiol.">
        <title>High frequency of phylogenetically diverse reductive dehalogenase-homologous genes in deep subseafloor sedimentary metagenomes.</title>
        <authorList>
            <person name="Kawai M."/>
            <person name="Futagami T."/>
            <person name="Toyoda A."/>
            <person name="Takaki Y."/>
            <person name="Nishi S."/>
            <person name="Hori S."/>
            <person name="Arai W."/>
            <person name="Tsubouchi T."/>
            <person name="Morono Y."/>
            <person name="Uchiyama I."/>
            <person name="Ito T."/>
            <person name="Fujiyama A."/>
            <person name="Inagaki F."/>
            <person name="Takami H."/>
        </authorList>
    </citation>
    <scope>NUCLEOTIDE SEQUENCE</scope>
    <source>
        <strain evidence="2">Expedition CK06-06</strain>
    </source>
</reference>
<dbReference type="InterPro" id="IPR035919">
    <property type="entry name" value="EAL_sf"/>
</dbReference>
<proteinExistence type="predicted"/>